<gene>
    <name evidence="2" type="ordered locus">RALTA_B0451</name>
</gene>
<dbReference type="EMBL" id="CU633750">
    <property type="protein sequence ID" value="CAP63645.1"/>
    <property type="molecule type" value="Genomic_DNA"/>
</dbReference>
<dbReference type="AlphaFoldDB" id="B2AIP6"/>
<accession>B2AIP6</accession>
<proteinExistence type="predicted"/>
<evidence type="ECO:0000313" key="3">
    <source>
        <dbReference type="Proteomes" id="UP000001692"/>
    </source>
</evidence>
<dbReference type="HOGENOM" id="CLU_2600187_0_0_4"/>
<feature type="region of interest" description="Disordered" evidence="1">
    <location>
        <begin position="26"/>
        <end position="47"/>
    </location>
</feature>
<sequence>MIPALPSLSQNDNGVSHFDNAVAMGKADHLMTTRSRSGPPGPPGEVQRQLWRADTCNLIHHALWPAKPSWPGAVVISET</sequence>
<dbReference type="Proteomes" id="UP000001692">
    <property type="component" value="Chromosome 2"/>
</dbReference>
<protein>
    <submittedName>
        <fullName evidence="2">Uncharacterized protein</fullName>
    </submittedName>
</protein>
<reference evidence="2 3" key="1">
    <citation type="journal article" date="2008" name="Genome Res.">
        <title>Genome sequence of the beta-rhizobium Cupriavidus taiwanensis and comparative genomics of rhizobia.</title>
        <authorList>
            <person name="Amadou C."/>
            <person name="Pascal G."/>
            <person name="Mangenot S."/>
            <person name="Glew M."/>
            <person name="Bontemps C."/>
            <person name="Capela D."/>
            <person name="Carrere S."/>
            <person name="Cruveiller S."/>
            <person name="Dossat C."/>
            <person name="Lajus A."/>
            <person name="Marchetti M."/>
            <person name="Poinsot V."/>
            <person name="Rouy Z."/>
            <person name="Servin B."/>
            <person name="Saad M."/>
            <person name="Schenowitz C."/>
            <person name="Barbe V."/>
            <person name="Batut J."/>
            <person name="Medigue C."/>
            <person name="Masson-Boivin C."/>
        </authorList>
    </citation>
    <scope>NUCLEOTIDE SEQUENCE [LARGE SCALE GENOMIC DNA]</scope>
    <source>
        <strain evidence="3">DSM 17343 / BCRC 17206 / CCUG 44338 / CIP 107171 / LMG 19424 / R1</strain>
    </source>
</reference>
<evidence type="ECO:0000256" key="1">
    <source>
        <dbReference type="SAM" id="MobiDB-lite"/>
    </source>
</evidence>
<evidence type="ECO:0000313" key="2">
    <source>
        <dbReference type="EMBL" id="CAP63645.1"/>
    </source>
</evidence>
<dbReference type="KEGG" id="cti:RALTA_B0451"/>
<name>B2AIP6_CUPTR</name>
<organism evidence="2 3">
    <name type="scientific">Cupriavidus taiwanensis (strain DSM 17343 / BCRC 17206 / CCUG 44338 / CIP 107171 / LMG 19424 / R1)</name>
    <name type="common">Ralstonia taiwanensis (strain LMG 19424)</name>
    <dbReference type="NCBI Taxonomy" id="977880"/>
    <lineage>
        <taxon>Bacteria</taxon>
        <taxon>Pseudomonadati</taxon>
        <taxon>Pseudomonadota</taxon>
        <taxon>Betaproteobacteria</taxon>
        <taxon>Burkholderiales</taxon>
        <taxon>Burkholderiaceae</taxon>
        <taxon>Cupriavidus</taxon>
    </lineage>
</organism>
<keyword evidence="3" id="KW-1185">Reference proteome</keyword>